<dbReference type="OMA" id="KEIPNNC"/>
<dbReference type="SUPFAM" id="SSF56672">
    <property type="entry name" value="DNA/RNA polymerases"/>
    <property type="match status" value="1"/>
</dbReference>
<evidence type="ECO:0000313" key="2">
    <source>
        <dbReference type="EnsemblProtists" id="EKX40498"/>
    </source>
</evidence>
<sequence>MIIKKTYALAAGWNDTKKHNKETFKIWHKLIDNKINNNKGVLYAVLTGKINNITVIDLDILKAENRNEEFENLVQSAETFQVSTPKGEHHYFLYCPYLKNKIGFLGYIDILNDTKCVIGAGTLRDDGFYSILEENELKPISKALFDFIPDNLKNDFEKDYYKLMNNAVFGKTMENVRNRVQVKLPTTLKKAQKYTNSPNCTKWEIIDENMPLVSLKEKNVKLDKPIYAGFSILDLSKYLMYDFYYNIMKPKYGQNLKLLATDTDSFFFAVYTEDLYKDIWDMREHFDMSEYSKENPLYDETNKKVIGKFKDELGDNIMSEFIGVRPKCYSYKKHSIKDGYKNIKKLKGVPSSIVKTDIKHEDYDKCVSENKPLSCKVHGIRSSKLQNYAIQQVKTALSNTDDKRYWDLSLGYQSLALGHRDIK</sequence>
<dbReference type="AlphaFoldDB" id="L1IW57"/>
<dbReference type="Proteomes" id="UP000011087">
    <property type="component" value="Unassembled WGS sequence"/>
</dbReference>
<dbReference type="HOGENOM" id="CLU_649656_0_0_1"/>
<dbReference type="KEGG" id="gtt:GUITHDRAFT_175438"/>
<dbReference type="GeneID" id="19047055"/>
<dbReference type="STRING" id="905079.L1IW57"/>
<dbReference type="eggNOG" id="ENOG502QT5H">
    <property type="taxonomic scope" value="Eukaryota"/>
</dbReference>
<organism evidence="1">
    <name type="scientific">Guillardia theta (strain CCMP2712)</name>
    <name type="common">Cryptophyte</name>
    <dbReference type="NCBI Taxonomy" id="905079"/>
    <lineage>
        <taxon>Eukaryota</taxon>
        <taxon>Cryptophyceae</taxon>
        <taxon>Pyrenomonadales</taxon>
        <taxon>Geminigeraceae</taxon>
        <taxon>Guillardia</taxon>
    </lineage>
</organism>
<dbReference type="EMBL" id="JH993031">
    <property type="protein sequence ID" value="EKX40498.1"/>
    <property type="molecule type" value="Genomic_DNA"/>
</dbReference>
<protein>
    <recommendedName>
        <fullName evidence="4">DNA primase/polymerase bifunctional N-terminal domain-containing protein</fullName>
    </recommendedName>
</protein>
<dbReference type="PANTHER" id="PTHR31511">
    <property type="entry name" value="PROTEIN CBG23764"/>
    <property type="match status" value="1"/>
</dbReference>
<dbReference type="InterPro" id="IPR043502">
    <property type="entry name" value="DNA/RNA_pol_sf"/>
</dbReference>
<reference evidence="1 3" key="1">
    <citation type="journal article" date="2012" name="Nature">
        <title>Algal genomes reveal evolutionary mosaicism and the fate of nucleomorphs.</title>
        <authorList>
            <consortium name="DOE Joint Genome Institute"/>
            <person name="Curtis B.A."/>
            <person name="Tanifuji G."/>
            <person name="Burki F."/>
            <person name="Gruber A."/>
            <person name="Irimia M."/>
            <person name="Maruyama S."/>
            <person name="Arias M.C."/>
            <person name="Ball S.G."/>
            <person name="Gile G.H."/>
            <person name="Hirakawa Y."/>
            <person name="Hopkins J.F."/>
            <person name="Kuo A."/>
            <person name="Rensing S.A."/>
            <person name="Schmutz J."/>
            <person name="Symeonidi A."/>
            <person name="Elias M."/>
            <person name="Eveleigh R.J."/>
            <person name="Herman E.K."/>
            <person name="Klute M.J."/>
            <person name="Nakayama T."/>
            <person name="Obornik M."/>
            <person name="Reyes-Prieto A."/>
            <person name="Armbrust E.V."/>
            <person name="Aves S.J."/>
            <person name="Beiko R.G."/>
            <person name="Coutinho P."/>
            <person name="Dacks J.B."/>
            <person name="Durnford D.G."/>
            <person name="Fast N.M."/>
            <person name="Green B.R."/>
            <person name="Grisdale C.J."/>
            <person name="Hempel F."/>
            <person name="Henrissat B."/>
            <person name="Hoppner M.P."/>
            <person name="Ishida K."/>
            <person name="Kim E."/>
            <person name="Koreny L."/>
            <person name="Kroth P.G."/>
            <person name="Liu Y."/>
            <person name="Malik S.B."/>
            <person name="Maier U.G."/>
            <person name="McRose D."/>
            <person name="Mock T."/>
            <person name="Neilson J.A."/>
            <person name="Onodera N.T."/>
            <person name="Poole A.M."/>
            <person name="Pritham E.J."/>
            <person name="Richards T.A."/>
            <person name="Rocap G."/>
            <person name="Roy S.W."/>
            <person name="Sarai C."/>
            <person name="Schaack S."/>
            <person name="Shirato S."/>
            <person name="Slamovits C.H."/>
            <person name="Spencer D.F."/>
            <person name="Suzuki S."/>
            <person name="Worden A.Z."/>
            <person name="Zauner S."/>
            <person name="Barry K."/>
            <person name="Bell C."/>
            <person name="Bharti A.K."/>
            <person name="Crow J.A."/>
            <person name="Grimwood J."/>
            <person name="Kramer R."/>
            <person name="Lindquist E."/>
            <person name="Lucas S."/>
            <person name="Salamov A."/>
            <person name="McFadden G.I."/>
            <person name="Lane C.E."/>
            <person name="Keeling P.J."/>
            <person name="Gray M.W."/>
            <person name="Grigoriev I.V."/>
            <person name="Archibald J.M."/>
        </authorList>
    </citation>
    <scope>NUCLEOTIDE SEQUENCE</scope>
    <source>
        <strain evidence="1 3">CCMP2712</strain>
    </source>
</reference>
<reference evidence="2" key="3">
    <citation type="submission" date="2015-06" db="UniProtKB">
        <authorList>
            <consortium name="EnsemblProtists"/>
        </authorList>
    </citation>
    <scope>IDENTIFICATION</scope>
</reference>
<dbReference type="PANTHER" id="PTHR31511:SF12">
    <property type="entry name" value="RHO TERMINATION FACTOR N-TERMINAL DOMAIN-CONTAINING PROTEIN"/>
    <property type="match status" value="1"/>
</dbReference>
<proteinExistence type="predicted"/>
<dbReference type="EnsemblProtists" id="EKX40498">
    <property type="protein sequence ID" value="EKX40498"/>
    <property type="gene ID" value="GUITHDRAFT_175438"/>
</dbReference>
<gene>
    <name evidence="1" type="ORF">GUITHDRAFT_175438</name>
</gene>
<dbReference type="OrthoDB" id="6133181at2759"/>
<dbReference type="RefSeq" id="XP_005827478.1">
    <property type="nucleotide sequence ID" value="XM_005827421.1"/>
</dbReference>
<evidence type="ECO:0000313" key="1">
    <source>
        <dbReference type="EMBL" id="EKX40498.1"/>
    </source>
</evidence>
<keyword evidence="3" id="KW-1185">Reference proteome</keyword>
<name>L1IW57_GUITC</name>
<evidence type="ECO:0000313" key="3">
    <source>
        <dbReference type="Proteomes" id="UP000011087"/>
    </source>
</evidence>
<dbReference type="PaxDb" id="55529-EKX40498"/>
<accession>L1IW57</accession>
<dbReference type="SUPFAM" id="SSF56747">
    <property type="entry name" value="Prim-pol domain"/>
    <property type="match status" value="1"/>
</dbReference>
<evidence type="ECO:0008006" key="4">
    <source>
        <dbReference type="Google" id="ProtNLM"/>
    </source>
</evidence>
<reference evidence="3" key="2">
    <citation type="submission" date="2012-11" db="EMBL/GenBank/DDBJ databases">
        <authorList>
            <person name="Kuo A."/>
            <person name="Curtis B.A."/>
            <person name="Tanifuji G."/>
            <person name="Burki F."/>
            <person name="Gruber A."/>
            <person name="Irimia M."/>
            <person name="Maruyama S."/>
            <person name="Arias M.C."/>
            <person name="Ball S.G."/>
            <person name="Gile G.H."/>
            <person name="Hirakawa Y."/>
            <person name="Hopkins J.F."/>
            <person name="Rensing S.A."/>
            <person name="Schmutz J."/>
            <person name="Symeonidi A."/>
            <person name="Elias M."/>
            <person name="Eveleigh R.J."/>
            <person name="Herman E.K."/>
            <person name="Klute M.J."/>
            <person name="Nakayama T."/>
            <person name="Obornik M."/>
            <person name="Reyes-Prieto A."/>
            <person name="Armbrust E.V."/>
            <person name="Aves S.J."/>
            <person name="Beiko R.G."/>
            <person name="Coutinho P."/>
            <person name="Dacks J.B."/>
            <person name="Durnford D.G."/>
            <person name="Fast N.M."/>
            <person name="Green B.R."/>
            <person name="Grisdale C."/>
            <person name="Hempe F."/>
            <person name="Henrissat B."/>
            <person name="Hoppner M.P."/>
            <person name="Ishida K.-I."/>
            <person name="Kim E."/>
            <person name="Koreny L."/>
            <person name="Kroth P.G."/>
            <person name="Liu Y."/>
            <person name="Malik S.-B."/>
            <person name="Maier U.G."/>
            <person name="McRose D."/>
            <person name="Mock T."/>
            <person name="Neilson J.A."/>
            <person name="Onodera N.T."/>
            <person name="Poole A.M."/>
            <person name="Pritham E.J."/>
            <person name="Richards T.A."/>
            <person name="Rocap G."/>
            <person name="Roy S.W."/>
            <person name="Sarai C."/>
            <person name="Schaack S."/>
            <person name="Shirato S."/>
            <person name="Slamovits C.H."/>
            <person name="Spencer D.F."/>
            <person name="Suzuki S."/>
            <person name="Worden A.Z."/>
            <person name="Zauner S."/>
            <person name="Barry K."/>
            <person name="Bell C."/>
            <person name="Bharti A.K."/>
            <person name="Crow J.A."/>
            <person name="Grimwood J."/>
            <person name="Kramer R."/>
            <person name="Lindquist E."/>
            <person name="Lucas S."/>
            <person name="Salamov A."/>
            <person name="McFadden G.I."/>
            <person name="Lane C.E."/>
            <person name="Keeling P.J."/>
            <person name="Gray M.W."/>
            <person name="Grigoriev I.V."/>
            <person name="Archibald J.M."/>
        </authorList>
    </citation>
    <scope>NUCLEOTIDE SEQUENCE</scope>
    <source>
        <strain evidence="3">CCMP2712</strain>
    </source>
</reference>